<keyword evidence="3" id="KW-1185">Reference proteome</keyword>
<evidence type="ECO:0000256" key="1">
    <source>
        <dbReference type="SAM" id="MobiDB-lite"/>
    </source>
</evidence>
<feature type="region of interest" description="Disordered" evidence="1">
    <location>
        <begin position="267"/>
        <end position="289"/>
    </location>
</feature>
<dbReference type="Proteomes" id="UP000596742">
    <property type="component" value="Unassembled WGS sequence"/>
</dbReference>
<accession>A0A8B6ES95</accession>
<reference evidence="2" key="1">
    <citation type="submission" date="2018-11" db="EMBL/GenBank/DDBJ databases">
        <authorList>
            <person name="Alioto T."/>
            <person name="Alioto T."/>
        </authorList>
    </citation>
    <scope>NUCLEOTIDE SEQUENCE</scope>
</reference>
<comment type="caution">
    <text evidence="2">The sequence shown here is derived from an EMBL/GenBank/DDBJ whole genome shotgun (WGS) entry which is preliminary data.</text>
</comment>
<name>A0A8B6ES95_MYTGA</name>
<proteinExistence type="predicted"/>
<dbReference type="OrthoDB" id="6085338at2759"/>
<gene>
    <name evidence="2" type="ORF">MGAL_10B002367</name>
</gene>
<feature type="region of interest" description="Disordered" evidence="1">
    <location>
        <begin position="198"/>
        <end position="239"/>
    </location>
</feature>
<dbReference type="AlphaFoldDB" id="A0A8B6ES95"/>
<protein>
    <submittedName>
        <fullName evidence="2">Uncharacterized protein</fullName>
    </submittedName>
</protein>
<evidence type="ECO:0000313" key="3">
    <source>
        <dbReference type="Proteomes" id="UP000596742"/>
    </source>
</evidence>
<sequence>MYSDKVKINEKPNRLKLRHGDAIIRSEYNDGVLRNNNRANNRLDGQMKMFDKAQGMILKDLGKEAQIIRSKMTSTSPRHSISTNHIASYSVHGKSSYTIKAQHKNNTPREITNNSTFKSLSDRSVYSLAKQAQRRNAARAARVKPINDDALIENVNNERLRVPILGNKYQDSTTPRNEYRTDSKLNTFTPRYDRKTESVFSETHRSNQMSANTPYKSGVNSSLAESANTPHKGGVNSSLAESNRMTSAGHMSFIEILQKAEEAKAKGLKVEDHVPRPRTPELLSDYGSDDLNLREPKRKHSFGHIGITPKSTYISHQM</sequence>
<feature type="compositionally biased region" description="Basic and acidic residues" evidence="1">
    <location>
        <begin position="267"/>
        <end position="279"/>
    </location>
</feature>
<evidence type="ECO:0000313" key="2">
    <source>
        <dbReference type="EMBL" id="VDI39039.1"/>
    </source>
</evidence>
<organism evidence="2 3">
    <name type="scientific">Mytilus galloprovincialis</name>
    <name type="common">Mediterranean mussel</name>
    <dbReference type="NCBI Taxonomy" id="29158"/>
    <lineage>
        <taxon>Eukaryota</taxon>
        <taxon>Metazoa</taxon>
        <taxon>Spiralia</taxon>
        <taxon>Lophotrochozoa</taxon>
        <taxon>Mollusca</taxon>
        <taxon>Bivalvia</taxon>
        <taxon>Autobranchia</taxon>
        <taxon>Pteriomorphia</taxon>
        <taxon>Mytilida</taxon>
        <taxon>Mytiloidea</taxon>
        <taxon>Mytilidae</taxon>
        <taxon>Mytilinae</taxon>
        <taxon>Mytilus</taxon>
    </lineage>
</organism>
<dbReference type="EMBL" id="UYJE01005647">
    <property type="protein sequence ID" value="VDI39039.1"/>
    <property type="molecule type" value="Genomic_DNA"/>
</dbReference>
<feature type="compositionally biased region" description="Polar residues" evidence="1">
    <location>
        <begin position="206"/>
        <end position="239"/>
    </location>
</feature>